<dbReference type="EMBL" id="JBHZOL010000111">
    <property type="protein sequence ID" value="MFE4108499.1"/>
    <property type="molecule type" value="Genomic_DNA"/>
</dbReference>
<sequence length="129" mass="14175">MALTSMNTAMVVGNLAADVEVKEVELSDRQSQVAEAVIYVRYRRNREESFRVDLSIWEGSPGWRVLDYLKKGSLICVYGAMEPSPYITSTSNEPRAGLQINPVDRVELISVKGEDEADGAQPEPAEAAA</sequence>
<protein>
    <submittedName>
        <fullName evidence="3">Single-stranded DNA-binding protein</fullName>
    </submittedName>
</protein>
<accession>A0ABW6IJW1</accession>
<dbReference type="Gene3D" id="2.40.50.140">
    <property type="entry name" value="Nucleic acid-binding proteins"/>
    <property type="match status" value="1"/>
</dbReference>
<comment type="caution">
    <text evidence="3">The sequence shown here is derived from an EMBL/GenBank/DDBJ whole genome shotgun (WGS) entry which is preliminary data.</text>
</comment>
<dbReference type="Pfam" id="PF00436">
    <property type="entry name" value="SSB"/>
    <property type="match status" value="1"/>
</dbReference>
<dbReference type="SUPFAM" id="SSF50249">
    <property type="entry name" value="Nucleic acid-binding proteins"/>
    <property type="match status" value="1"/>
</dbReference>
<proteinExistence type="predicted"/>
<evidence type="ECO:0000256" key="1">
    <source>
        <dbReference type="ARBA" id="ARBA00023125"/>
    </source>
</evidence>
<name>A0ABW6IJW1_9CYAN</name>
<evidence type="ECO:0000256" key="2">
    <source>
        <dbReference type="PROSITE-ProRule" id="PRU00252"/>
    </source>
</evidence>
<evidence type="ECO:0000313" key="4">
    <source>
        <dbReference type="Proteomes" id="UP001600165"/>
    </source>
</evidence>
<evidence type="ECO:0000313" key="3">
    <source>
        <dbReference type="EMBL" id="MFE4108499.1"/>
    </source>
</evidence>
<dbReference type="GO" id="GO:0003677">
    <property type="term" value="F:DNA binding"/>
    <property type="evidence" value="ECO:0007669"/>
    <property type="project" value="UniProtKB-KW"/>
</dbReference>
<reference evidence="3 4" key="1">
    <citation type="submission" date="2024-10" db="EMBL/GenBank/DDBJ databases">
        <authorList>
            <person name="Ratan Roy A."/>
            <person name="Morales Sandoval P.H."/>
            <person name="De Los Santos Villalobos S."/>
            <person name="Chakraborty S."/>
            <person name="Mukherjee J."/>
        </authorList>
    </citation>
    <scope>NUCLEOTIDE SEQUENCE [LARGE SCALE GENOMIC DNA]</scope>
    <source>
        <strain evidence="3 4">S1</strain>
    </source>
</reference>
<gene>
    <name evidence="3" type="ORF">ACFVKH_19640</name>
</gene>
<keyword evidence="4" id="KW-1185">Reference proteome</keyword>
<organism evidence="3 4">
    <name type="scientific">Almyronema epifaneia S1</name>
    <dbReference type="NCBI Taxonomy" id="2991925"/>
    <lineage>
        <taxon>Bacteria</taxon>
        <taxon>Bacillati</taxon>
        <taxon>Cyanobacteriota</taxon>
        <taxon>Cyanophyceae</taxon>
        <taxon>Nodosilineales</taxon>
        <taxon>Nodosilineaceae</taxon>
        <taxon>Almyronema</taxon>
        <taxon>Almyronema epifaneia</taxon>
    </lineage>
</organism>
<dbReference type="Proteomes" id="UP001600165">
    <property type="component" value="Unassembled WGS sequence"/>
</dbReference>
<dbReference type="RefSeq" id="WP_377968128.1">
    <property type="nucleotide sequence ID" value="NZ_JBHZOL010000111.1"/>
</dbReference>
<dbReference type="PROSITE" id="PS50935">
    <property type="entry name" value="SSB"/>
    <property type="match status" value="1"/>
</dbReference>
<keyword evidence="1 2" id="KW-0238">DNA-binding</keyword>
<dbReference type="InterPro" id="IPR012340">
    <property type="entry name" value="NA-bd_OB-fold"/>
</dbReference>
<dbReference type="InterPro" id="IPR000424">
    <property type="entry name" value="Primosome_PriB/ssb"/>
</dbReference>